<name>A0A448XNG0_9PLAT</name>
<protein>
    <submittedName>
        <fullName evidence="2">Uncharacterized protein</fullName>
    </submittedName>
</protein>
<sequence length="117" mass="13258">MLTLSFALVEARRQYDEMRSSRSALEAEVETAKRESRSAAAELASQLEAWERDRVALETNLKDINEQNSQLQEQMIKISGQLISLRKVTDLPSSTSTDKSDSIDDIRTSEDLLQVIR</sequence>
<evidence type="ECO:0000313" key="3">
    <source>
        <dbReference type="Proteomes" id="UP000784294"/>
    </source>
</evidence>
<dbReference type="AlphaFoldDB" id="A0A448XNG0"/>
<accession>A0A448XNG0</accession>
<reference evidence="2" key="1">
    <citation type="submission" date="2018-11" db="EMBL/GenBank/DDBJ databases">
        <authorList>
            <consortium name="Pathogen Informatics"/>
        </authorList>
    </citation>
    <scope>NUCLEOTIDE SEQUENCE</scope>
</reference>
<keyword evidence="3" id="KW-1185">Reference proteome</keyword>
<comment type="caution">
    <text evidence="2">The sequence shown here is derived from an EMBL/GenBank/DDBJ whole genome shotgun (WGS) entry which is preliminary data.</text>
</comment>
<dbReference type="Proteomes" id="UP000784294">
    <property type="component" value="Unassembled WGS sequence"/>
</dbReference>
<evidence type="ECO:0000256" key="1">
    <source>
        <dbReference type="SAM" id="Coils"/>
    </source>
</evidence>
<feature type="coiled-coil region" evidence="1">
    <location>
        <begin position="8"/>
        <end position="81"/>
    </location>
</feature>
<dbReference type="EMBL" id="CAAALY010266905">
    <property type="protein sequence ID" value="VEL40891.1"/>
    <property type="molecule type" value="Genomic_DNA"/>
</dbReference>
<organism evidence="2 3">
    <name type="scientific">Protopolystoma xenopodis</name>
    <dbReference type="NCBI Taxonomy" id="117903"/>
    <lineage>
        <taxon>Eukaryota</taxon>
        <taxon>Metazoa</taxon>
        <taxon>Spiralia</taxon>
        <taxon>Lophotrochozoa</taxon>
        <taxon>Platyhelminthes</taxon>
        <taxon>Monogenea</taxon>
        <taxon>Polyopisthocotylea</taxon>
        <taxon>Polystomatidea</taxon>
        <taxon>Polystomatidae</taxon>
        <taxon>Protopolystoma</taxon>
    </lineage>
</organism>
<gene>
    <name evidence="2" type="ORF">PXEA_LOCUS34331</name>
</gene>
<keyword evidence="1" id="KW-0175">Coiled coil</keyword>
<proteinExistence type="predicted"/>
<evidence type="ECO:0000313" key="2">
    <source>
        <dbReference type="EMBL" id="VEL40891.1"/>
    </source>
</evidence>